<gene>
    <name evidence="9" type="ORF">BBK14_02825</name>
</gene>
<protein>
    <recommendedName>
        <fullName evidence="8">DUF3817 domain-containing protein</fullName>
    </recommendedName>
</protein>
<dbReference type="OrthoDB" id="3396203at2"/>
<evidence type="ECO:0000256" key="1">
    <source>
        <dbReference type="ARBA" id="ARBA00004651"/>
    </source>
</evidence>
<comment type="subcellular location">
    <subcellularLocation>
        <location evidence="1">Cell membrane</location>
        <topology evidence="1">Multi-pass membrane protein</topology>
    </subcellularLocation>
</comment>
<feature type="compositionally biased region" description="Gly residues" evidence="6">
    <location>
        <begin position="115"/>
        <end position="126"/>
    </location>
</feature>
<dbReference type="EMBL" id="MAXA01000113">
    <property type="protein sequence ID" value="OHV37383.1"/>
    <property type="molecule type" value="Genomic_DNA"/>
</dbReference>
<name>A0A1S1QRP3_9ACTN</name>
<evidence type="ECO:0000256" key="4">
    <source>
        <dbReference type="ARBA" id="ARBA00022989"/>
    </source>
</evidence>
<sequence>MTDPSVQDGSTRDGAWPMGAARAVSLAEATSFLLLLIATAVKHGADHEIGVKILGPVHGGLFIAYCLLVLYVGSLRRWPVKRTLLALGASVLPVAPFFVERHWLREPAPASDGAAGHGTSGHGGSPGRASSAPAS</sequence>
<reference evidence="10" key="1">
    <citation type="submission" date="2016-07" db="EMBL/GenBank/DDBJ databases">
        <title>Frankia sp. NRRL B-16219 Genome sequencing.</title>
        <authorList>
            <person name="Ghodhbane-Gtari F."/>
            <person name="Swanson E."/>
            <person name="Gueddou A."/>
            <person name="Louati M."/>
            <person name="Nouioui I."/>
            <person name="Hezbri K."/>
            <person name="Abebe-Akele F."/>
            <person name="Simpson S."/>
            <person name="Morris K."/>
            <person name="Thomas K."/>
            <person name="Gtari M."/>
            <person name="Tisa L.S."/>
        </authorList>
    </citation>
    <scope>NUCLEOTIDE SEQUENCE [LARGE SCALE GENOMIC DNA]</scope>
    <source>
        <strain evidence="10">NRRL B-16219</strain>
    </source>
</reference>
<dbReference type="GO" id="GO:0005886">
    <property type="term" value="C:plasma membrane"/>
    <property type="evidence" value="ECO:0007669"/>
    <property type="project" value="UniProtKB-SubCell"/>
</dbReference>
<evidence type="ECO:0000256" key="5">
    <source>
        <dbReference type="ARBA" id="ARBA00023136"/>
    </source>
</evidence>
<accession>A0A1S1QRP3</accession>
<organism evidence="9 10">
    <name type="scientific">Parafrankia soli</name>
    <dbReference type="NCBI Taxonomy" id="2599596"/>
    <lineage>
        <taxon>Bacteria</taxon>
        <taxon>Bacillati</taxon>
        <taxon>Actinomycetota</taxon>
        <taxon>Actinomycetes</taxon>
        <taxon>Frankiales</taxon>
        <taxon>Frankiaceae</taxon>
        <taxon>Parafrankia</taxon>
    </lineage>
</organism>
<keyword evidence="5 7" id="KW-0472">Membrane</keyword>
<keyword evidence="2" id="KW-1003">Cell membrane</keyword>
<feature type="transmembrane region" description="Helical" evidence="7">
    <location>
        <begin position="53"/>
        <end position="74"/>
    </location>
</feature>
<feature type="transmembrane region" description="Helical" evidence="7">
    <location>
        <begin position="20"/>
        <end position="41"/>
    </location>
</feature>
<evidence type="ECO:0000259" key="8">
    <source>
        <dbReference type="Pfam" id="PF12823"/>
    </source>
</evidence>
<dbReference type="Proteomes" id="UP000179769">
    <property type="component" value="Unassembled WGS sequence"/>
</dbReference>
<dbReference type="InterPro" id="IPR023845">
    <property type="entry name" value="DUF3817_TM"/>
</dbReference>
<feature type="region of interest" description="Disordered" evidence="6">
    <location>
        <begin position="109"/>
        <end position="135"/>
    </location>
</feature>
<proteinExistence type="predicted"/>
<dbReference type="RefSeq" id="WP_071061791.1">
    <property type="nucleotide sequence ID" value="NZ_MAXA01000113.1"/>
</dbReference>
<dbReference type="NCBIfam" id="TIGR03954">
    <property type="entry name" value="integ_memb_HG"/>
    <property type="match status" value="1"/>
</dbReference>
<keyword evidence="3 7" id="KW-0812">Transmembrane</keyword>
<feature type="domain" description="DUF3817" evidence="8">
    <location>
        <begin position="21"/>
        <end position="104"/>
    </location>
</feature>
<keyword evidence="10" id="KW-1185">Reference proteome</keyword>
<dbReference type="PANTHER" id="PTHR40077:SF1">
    <property type="entry name" value="MEMBRANE PROTEIN"/>
    <property type="match status" value="1"/>
</dbReference>
<evidence type="ECO:0000256" key="6">
    <source>
        <dbReference type="SAM" id="MobiDB-lite"/>
    </source>
</evidence>
<evidence type="ECO:0000256" key="7">
    <source>
        <dbReference type="SAM" id="Phobius"/>
    </source>
</evidence>
<dbReference type="PANTHER" id="PTHR40077">
    <property type="entry name" value="MEMBRANE PROTEIN-RELATED"/>
    <property type="match status" value="1"/>
</dbReference>
<dbReference type="Pfam" id="PF12823">
    <property type="entry name" value="DUF3817"/>
    <property type="match status" value="1"/>
</dbReference>
<evidence type="ECO:0000313" key="9">
    <source>
        <dbReference type="EMBL" id="OHV37383.1"/>
    </source>
</evidence>
<evidence type="ECO:0000256" key="3">
    <source>
        <dbReference type="ARBA" id="ARBA00022692"/>
    </source>
</evidence>
<comment type="caution">
    <text evidence="9">The sequence shown here is derived from an EMBL/GenBank/DDBJ whole genome shotgun (WGS) entry which is preliminary data.</text>
</comment>
<evidence type="ECO:0000256" key="2">
    <source>
        <dbReference type="ARBA" id="ARBA00022475"/>
    </source>
</evidence>
<keyword evidence="4 7" id="KW-1133">Transmembrane helix</keyword>
<evidence type="ECO:0000313" key="10">
    <source>
        <dbReference type="Proteomes" id="UP000179769"/>
    </source>
</evidence>
<dbReference type="AlphaFoldDB" id="A0A1S1QRP3"/>